<accession>A0A540WNT8</accession>
<evidence type="ECO:0000256" key="2">
    <source>
        <dbReference type="ARBA" id="ARBA00007400"/>
    </source>
</evidence>
<feature type="transmembrane region" description="Helical" evidence="7">
    <location>
        <begin position="81"/>
        <end position="102"/>
    </location>
</feature>
<evidence type="ECO:0000259" key="8">
    <source>
        <dbReference type="Pfam" id="PF07786"/>
    </source>
</evidence>
<protein>
    <submittedName>
        <fullName evidence="9">DUF1624 domain-containing protein</fullName>
    </submittedName>
</protein>
<sequence length="390" mass="42952">MPGARPPSRPPHTRRPGLAVGCAALSPSSPLPVSHERVRAIDWLRGIAVLFMVQTHSLALLTPELRKSAWVGRLLKVDGLVAPAFIFSAGFALALVMVRSAASGQLRERVPKNFRRTCEVLLVASLVNWAWFPLLSEPKWLLRMDILQCVGVCLLLMLPVAAALAPRPRVLAGVSLTLAFIVFAVSPLGEHVPEPWATLTKKSSFAPFPLLPWMGFAWLGAFAGTLAGAWGRRPLALALLLLVAVGAIGAASGDFLFQLYPHHRFFVANPSNSAARFAWVCAVLLGLMGLESRVPAGHAPSRLRRFIEVFGTSSLSAYFFHEMLLFYRLGGVFSFQRFWGDRSGWGQYWLLTAVLIVATWLLCLAWDRLEHRVRTALQSLSRRLRPAVPQ</sequence>
<dbReference type="OrthoDB" id="5487727at2"/>
<comment type="subcellular location">
    <subcellularLocation>
        <location evidence="1">Cell membrane</location>
        <topology evidence="1">Multi-pass membrane protein</topology>
    </subcellularLocation>
</comment>
<evidence type="ECO:0000256" key="7">
    <source>
        <dbReference type="SAM" id="Phobius"/>
    </source>
</evidence>
<name>A0A540WNT8_9BACT</name>
<dbReference type="PANTHER" id="PTHR40074:SF2">
    <property type="entry name" value="O-ACETYLTRANSFERASE WECH"/>
    <property type="match status" value="1"/>
</dbReference>
<feature type="transmembrane region" description="Helical" evidence="7">
    <location>
        <begin position="209"/>
        <end position="230"/>
    </location>
</feature>
<dbReference type="PANTHER" id="PTHR40074">
    <property type="entry name" value="O-ACETYLTRANSFERASE WECH"/>
    <property type="match status" value="1"/>
</dbReference>
<keyword evidence="10" id="KW-1185">Reference proteome</keyword>
<feature type="transmembrane region" description="Helical" evidence="7">
    <location>
        <begin position="114"/>
        <end position="134"/>
    </location>
</feature>
<gene>
    <name evidence="9" type="ORF">FJV41_38160</name>
</gene>
<evidence type="ECO:0000256" key="5">
    <source>
        <dbReference type="ARBA" id="ARBA00022989"/>
    </source>
</evidence>
<dbReference type="InterPro" id="IPR012429">
    <property type="entry name" value="HGSNAT_cat"/>
</dbReference>
<proteinExistence type="inferred from homology"/>
<keyword evidence="4 7" id="KW-0812">Transmembrane</keyword>
<dbReference type="EMBL" id="VIFM01000236">
    <property type="protein sequence ID" value="TQF10679.1"/>
    <property type="molecule type" value="Genomic_DNA"/>
</dbReference>
<feature type="transmembrane region" description="Helical" evidence="7">
    <location>
        <begin position="237"/>
        <end position="257"/>
    </location>
</feature>
<keyword evidence="6 7" id="KW-0472">Membrane</keyword>
<dbReference type="Proteomes" id="UP000315369">
    <property type="component" value="Unassembled WGS sequence"/>
</dbReference>
<evidence type="ECO:0000256" key="1">
    <source>
        <dbReference type="ARBA" id="ARBA00004651"/>
    </source>
</evidence>
<feature type="transmembrane region" description="Helical" evidence="7">
    <location>
        <begin position="170"/>
        <end position="189"/>
    </location>
</feature>
<evidence type="ECO:0000313" key="9">
    <source>
        <dbReference type="EMBL" id="TQF10679.1"/>
    </source>
</evidence>
<comment type="similarity">
    <text evidence="2">Belongs to the acyltransferase 3 family.</text>
</comment>
<feature type="transmembrane region" description="Helical" evidence="7">
    <location>
        <begin position="140"/>
        <end position="158"/>
    </location>
</feature>
<reference evidence="9 10" key="1">
    <citation type="submission" date="2019-06" db="EMBL/GenBank/DDBJ databases">
        <authorList>
            <person name="Livingstone P."/>
            <person name="Whitworth D."/>
        </authorList>
    </citation>
    <scope>NUCLEOTIDE SEQUENCE [LARGE SCALE GENOMIC DNA]</scope>
    <source>
        <strain evidence="9 10">AM401</strain>
    </source>
</reference>
<evidence type="ECO:0000256" key="6">
    <source>
        <dbReference type="ARBA" id="ARBA00023136"/>
    </source>
</evidence>
<dbReference type="AlphaFoldDB" id="A0A540WNT8"/>
<feature type="domain" description="Heparan-alpha-glucosaminide N-acetyltransferase catalytic" evidence="8">
    <location>
        <begin position="37"/>
        <end position="233"/>
    </location>
</feature>
<dbReference type="Pfam" id="PF07786">
    <property type="entry name" value="HGSNAT_cat"/>
    <property type="match status" value="1"/>
</dbReference>
<dbReference type="GO" id="GO:0005886">
    <property type="term" value="C:plasma membrane"/>
    <property type="evidence" value="ECO:0007669"/>
    <property type="project" value="UniProtKB-SubCell"/>
</dbReference>
<feature type="transmembrane region" description="Helical" evidence="7">
    <location>
        <begin position="306"/>
        <end position="327"/>
    </location>
</feature>
<comment type="caution">
    <text evidence="9">The sequence shown here is derived from an EMBL/GenBank/DDBJ whole genome shotgun (WGS) entry which is preliminary data.</text>
</comment>
<keyword evidence="5 7" id="KW-1133">Transmembrane helix</keyword>
<feature type="transmembrane region" description="Helical" evidence="7">
    <location>
        <begin position="277"/>
        <end position="294"/>
    </location>
</feature>
<evidence type="ECO:0000256" key="3">
    <source>
        <dbReference type="ARBA" id="ARBA00022475"/>
    </source>
</evidence>
<evidence type="ECO:0000256" key="4">
    <source>
        <dbReference type="ARBA" id="ARBA00022692"/>
    </source>
</evidence>
<evidence type="ECO:0000313" key="10">
    <source>
        <dbReference type="Proteomes" id="UP000315369"/>
    </source>
</evidence>
<dbReference type="GO" id="GO:0016413">
    <property type="term" value="F:O-acetyltransferase activity"/>
    <property type="evidence" value="ECO:0007669"/>
    <property type="project" value="TreeGrafter"/>
</dbReference>
<dbReference type="GO" id="GO:0009246">
    <property type="term" value="P:enterobacterial common antigen biosynthetic process"/>
    <property type="evidence" value="ECO:0007669"/>
    <property type="project" value="TreeGrafter"/>
</dbReference>
<keyword evidence="3" id="KW-1003">Cell membrane</keyword>
<feature type="transmembrane region" description="Helical" evidence="7">
    <location>
        <begin position="347"/>
        <end position="366"/>
    </location>
</feature>
<organism evidence="9 10">
    <name type="scientific">Myxococcus llanfairpwllgwyngyllgogerychwyrndrobwllllantysiliogogogochensis</name>
    <dbReference type="NCBI Taxonomy" id="2590453"/>
    <lineage>
        <taxon>Bacteria</taxon>
        <taxon>Pseudomonadati</taxon>
        <taxon>Myxococcota</taxon>
        <taxon>Myxococcia</taxon>
        <taxon>Myxococcales</taxon>
        <taxon>Cystobacterineae</taxon>
        <taxon>Myxococcaceae</taxon>
        <taxon>Myxococcus</taxon>
    </lineage>
</organism>